<evidence type="ECO:0000313" key="2">
    <source>
        <dbReference type="Proteomes" id="UP000652219"/>
    </source>
</evidence>
<proteinExistence type="predicted"/>
<organism evidence="1 2">
    <name type="scientific">Colletotrichum sojae</name>
    <dbReference type="NCBI Taxonomy" id="2175907"/>
    <lineage>
        <taxon>Eukaryota</taxon>
        <taxon>Fungi</taxon>
        <taxon>Dikarya</taxon>
        <taxon>Ascomycota</taxon>
        <taxon>Pezizomycotina</taxon>
        <taxon>Sordariomycetes</taxon>
        <taxon>Hypocreomycetidae</taxon>
        <taxon>Glomerellales</taxon>
        <taxon>Glomerellaceae</taxon>
        <taxon>Colletotrichum</taxon>
        <taxon>Colletotrichum orchidearum species complex</taxon>
    </lineage>
</organism>
<comment type="caution">
    <text evidence="1">The sequence shown here is derived from an EMBL/GenBank/DDBJ whole genome shotgun (WGS) entry which is preliminary data.</text>
</comment>
<gene>
    <name evidence="1" type="ORF">CSOJ01_11276</name>
</gene>
<dbReference type="PANTHER" id="PTHR35186">
    <property type="entry name" value="ANK_REP_REGION DOMAIN-CONTAINING PROTEIN"/>
    <property type="match status" value="1"/>
</dbReference>
<dbReference type="AlphaFoldDB" id="A0A8H6IXW8"/>
<keyword evidence="2" id="KW-1185">Reference proteome</keyword>
<dbReference type="Proteomes" id="UP000652219">
    <property type="component" value="Unassembled WGS sequence"/>
</dbReference>
<accession>A0A8H6IXW8</accession>
<dbReference type="PANTHER" id="PTHR35186:SF4">
    <property type="entry name" value="PRION-INHIBITION AND PROPAGATION HELO DOMAIN-CONTAINING PROTEIN"/>
    <property type="match status" value="1"/>
</dbReference>
<protein>
    <submittedName>
        <fullName evidence="1">Uncharacterized protein</fullName>
    </submittedName>
</protein>
<sequence length="253" mass="28619">MSGFEVAGIVLGSIPLIISALEHYNKDIATVGTWRRYKTVLGQLKRNLETELVGFQDVCDKLLLGLVPKSQIDSMVSERLDPAWLDPGLQDKIKARLHRSFDVFEGRVKDIESAIDEMIEKLDLQPGGKVRWQEASAIVREFKRATFTLERSEYEELLATIKEGVSSVESMVDRNVKMEPERKRRSQGRLIRIAREVYVSVYRALVSGLQCSCSHRLHLGLASRSVDLPHGEADEGVIQRLSFSPGGHLRDYR</sequence>
<dbReference type="EMBL" id="WIGN01000255">
    <property type="protein sequence ID" value="KAF6802904.1"/>
    <property type="molecule type" value="Genomic_DNA"/>
</dbReference>
<evidence type="ECO:0000313" key="1">
    <source>
        <dbReference type="EMBL" id="KAF6802904.1"/>
    </source>
</evidence>
<reference evidence="1 2" key="1">
    <citation type="journal article" date="2020" name="Phytopathology">
        <title>Genome Sequence Resources of Colletotrichum truncatum, C. plurivorum, C. musicola, and C. sojae: Four Species Pathogenic to Soybean (Glycine max).</title>
        <authorList>
            <person name="Rogerio F."/>
            <person name="Boufleur T.R."/>
            <person name="Ciampi-Guillardi M."/>
            <person name="Sukno S.A."/>
            <person name="Thon M.R."/>
            <person name="Massola Junior N.S."/>
            <person name="Baroncelli R."/>
        </authorList>
    </citation>
    <scope>NUCLEOTIDE SEQUENCE [LARGE SCALE GENOMIC DNA]</scope>
    <source>
        <strain evidence="1 2">LFN0009</strain>
    </source>
</reference>
<name>A0A8H6IXW8_9PEZI</name>